<gene>
    <name evidence="2" type="ORF">P8X34_04515</name>
    <name evidence="1" type="ORF">TQ32_00360</name>
</gene>
<dbReference type="GeneID" id="28490236"/>
<dbReference type="STRING" id="1609559.TQ32_00360"/>
<evidence type="ECO:0000313" key="2">
    <source>
        <dbReference type="EMBL" id="MFA4804006.1"/>
    </source>
</evidence>
<dbReference type="EMBL" id="JARRIG010000002">
    <property type="protein sequence ID" value="MFA4804006.1"/>
    <property type="molecule type" value="Genomic_DNA"/>
</dbReference>
<name>A0A127B915_9EURY</name>
<protein>
    <submittedName>
        <fullName evidence="1">Membrane protein</fullName>
    </submittedName>
    <submittedName>
        <fullName evidence="2">Zinc ribbon domain-containing protein</fullName>
    </submittedName>
</protein>
<dbReference type="Proteomes" id="UP001571980">
    <property type="component" value="Unassembled WGS sequence"/>
</dbReference>
<proteinExistence type="predicted"/>
<sequence>MDVYEPIMGAFPIAKKLWRTIVENKGLPSPDAVAKMLESMGLEKLFLGKGLGVFRNNFVIALLIPRENMIVVDFISATGDLSDALELIAYYDREIDCYVVEIIPANELEYEENLGVEPVIIDAKTFELKSYPVLGEFKQGKKTIILKVDNETYKLWKESGKLNVCPVCGGELRWRGRRAVCTDCGVEVVIDEER</sequence>
<dbReference type="PATRIC" id="fig|1609559.3.peg.75"/>
<reference evidence="3" key="1">
    <citation type="submission" date="2015-02" db="EMBL/GenBank/DDBJ databases">
        <title>Pyrococcus kukulkanii sp. nov., a novel hyperthermophilic archaeon isolated from a deep-sea hydrothermal vent at the Guaymas Basin.</title>
        <authorList>
            <person name="Oger P.M."/>
            <person name="Callac N."/>
            <person name="Jebbar M."/>
            <person name="Godfroy A."/>
        </authorList>
    </citation>
    <scope>NUCLEOTIDE SEQUENCE [LARGE SCALE GENOMIC DNA]</scope>
    <source>
        <strain evidence="3">NCB100</strain>
    </source>
</reference>
<reference evidence="1 3" key="2">
    <citation type="journal article" date="2016" name="Int. J. Syst. Evol. Microbiol.">
        <title>Pyrococcus kukulkanii sp. nov., a hyperthermophilic, piezophilic archaeon isolated from a deep-sea hydrothermal vent.</title>
        <authorList>
            <person name="Callac N."/>
            <person name="Oger P."/>
            <person name="Lesongeur F."/>
            <person name="Rattray J.E."/>
            <person name="Vannier P."/>
            <person name="Michoud G."/>
            <person name="Beauverger M."/>
            <person name="Gayet N."/>
            <person name="Rouxel O."/>
            <person name="Jebbar M."/>
            <person name="Godfroy A."/>
        </authorList>
    </citation>
    <scope>NUCLEOTIDE SEQUENCE [LARGE SCALE GENOMIC DNA]</scope>
    <source>
        <strain evidence="1 3">NCB100</strain>
    </source>
</reference>
<dbReference type="EMBL" id="CP010835">
    <property type="protein sequence ID" value="AMM53116.1"/>
    <property type="molecule type" value="Genomic_DNA"/>
</dbReference>
<evidence type="ECO:0000313" key="1">
    <source>
        <dbReference type="EMBL" id="AMM53116.1"/>
    </source>
</evidence>
<evidence type="ECO:0000313" key="3">
    <source>
        <dbReference type="Proteomes" id="UP000070587"/>
    </source>
</evidence>
<dbReference type="AlphaFoldDB" id="A0A127B915"/>
<evidence type="ECO:0000313" key="4">
    <source>
        <dbReference type="Proteomes" id="UP001571980"/>
    </source>
</evidence>
<accession>A0A127B915</accession>
<dbReference type="RefSeq" id="WP_068319972.1">
    <property type="nucleotide sequence ID" value="NZ_CP010835.1"/>
</dbReference>
<dbReference type="KEGG" id="pyc:TQ32_00360"/>
<keyword evidence="4" id="KW-1185">Reference proteome</keyword>
<reference evidence="2 4" key="3">
    <citation type="submission" date="2023-03" db="EMBL/GenBank/DDBJ databases">
        <title>Speciation in Pyrococcus: adaptation to high temperature as a mechanism.</title>
        <authorList>
            <person name="Gu J."/>
        </authorList>
    </citation>
    <scope>NUCLEOTIDE SEQUENCE [LARGE SCALE GENOMIC DNA]</scope>
    <source>
        <strain evidence="2 4">LMOA34</strain>
    </source>
</reference>
<dbReference type="Proteomes" id="UP000070587">
    <property type="component" value="Chromosome"/>
</dbReference>
<dbReference type="OrthoDB" id="85337at2157"/>
<organism evidence="1 3">
    <name type="scientific">Pyrococcus kukulkanii</name>
    <dbReference type="NCBI Taxonomy" id="1609559"/>
    <lineage>
        <taxon>Archaea</taxon>
        <taxon>Methanobacteriati</taxon>
        <taxon>Methanobacteriota</taxon>
        <taxon>Thermococci</taxon>
        <taxon>Thermococcales</taxon>
        <taxon>Thermococcaceae</taxon>
        <taxon>Pyrococcus</taxon>
    </lineage>
</organism>